<dbReference type="AlphaFoldDB" id="A0A1V4IFI4"/>
<dbReference type="EMBL" id="LSYS01009753">
    <property type="protein sequence ID" value="OPJ58752.1"/>
    <property type="molecule type" value="Genomic_DNA"/>
</dbReference>
<comment type="caution">
    <text evidence="1">The sequence shown here is derived from an EMBL/GenBank/DDBJ whole genome shotgun (WGS) entry which is preliminary data.</text>
</comment>
<sequence>MFVNMRYGFLFSSVCWSSLLFQEIAILIKFPNAKAFLMAETWDDPLSRAAASCGWQTKKEEGHPEAVTDLSQHSAKVRDTSWLQVDSTQKHLRRVGPWKEKRHHQILTQMRAAYWTCPLFVT</sequence>
<reference evidence="1 2" key="1">
    <citation type="submission" date="2016-02" db="EMBL/GenBank/DDBJ databases">
        <title>Band-tailed pigeon sequencing and assembly.</title>
        <authorList>
            <person name="Soares A.E."/>
            <person name="Novak B.J."/>
            <person name="Rice E.S."/>
            <person name="O'Connell B."/>
            <person name="Chang D."/>
            <person name="Weber S."/>
            <person name="Shapiro B."/>
        </authorList>
    </citation>
    <scope>NUCLEOTIDE SEQUENCE [LARGE SCALE GENOMIC DNA]</scope>
    <source>
        <strain evidence="1">BTP2013</strain>
        <tissue evidence="1">Blood</tissue>
    </source>
</reference>
<proteinExistence type="predicted"/>
<evidence type="ECO:0000313" key="2">
    <source>
        <dbReference type="Proteomes" id="UP000190648"/>
    </source>
</evidence>
<organism evidence="1 2">
    <name type="scientific">Patagioenas fasciata monilis</name>
    <dbReference type="NCBI Taxonomy" id="372326"/>
    <lineage>
        <taxon>Eukaryota</taxon>
        <taxon>Metazoa</taxon>
        <taxon>Chordata</taxon>
        <taxon>Craniata</taxon>
        <taxon>Vertebrata</taxon>
        <taxon>Euteleostomi</taxon>
        <taxon>Archelosauria</taxon>
        <taxon>Archosauria</taxon>
        <taxon>Dinosauria</taxon>
        <taxon>Saurischia</taxon>
        <taxon>Theropoda</taxon>
        <taxon>Coelurosauria</taxon>
        <taxon>Aves</taxon>
        <taxon>Neognathae</taxon>
        <taxon>Neoaves</taxon>
        <taxon>Columbimorphae</taxon>
        <taxon>Columbiformes</taxon>
        <taxon>Columbidae</taxon>
        <taxon>Patagioenas</taxon>
    </lineage>
</organism>
<name>A0A1V4IFI4_PATFA</name>
<gene>
    <name evidence="1" type="ORF">AV530_000511</name>
</gene>
<protein>
    <submittedName>
        <fullName evidence="1">Uncharacterized protein</fullName>
    </submittedName>
</protein>
<accession>A0A1V4IFI4</accession>
<dbReference type="Proteomes" id="UP000190648">
    <property type="component" value="Unassembled WGS sequence"/>
</dbReference>
<keyword evidence="2" id="KW-1185">Reference proteome</keyword>
<evidence type="ECO:0000313" key="1">
    <source>
        <dbReference type="EMBL" id="OPJ58752.1"/>
    </source>
</evidence>